<feature type="non-terminal residue" evidence="1">
    <location>
        <position position="70"/>
    </location>
</feature>
<accession>A0A8S2ZYP8</accession>
<evidence type="ECO:0000313" key="1">
    <source>
        <dbReference type="EMBL" id="CAF4673843.1"/>
    </source>
</evidence>
<protein>
    <submittedName>
        <fullName evidence="1">Uncharacterized protein</fullName>
    </submittedName>
</protein>
<feature type="non-terminal residue" evidence="1">
    <location>
        <position position="1"/>
    </location>
</feature>
<name>A0A8S2ZYP8_9BILA</name>
<dbReference type="EMBL" id="CAJOBC010151295">
    <property type="protein sequence ID" value="CAF4673843.1"/>
    <property type="molecule type" value="Genomic_DNA"/>
</dbReference>
<evidence type="ECO:0000313" key="2">
    <source>
        <dbReference type="Proteomes" id="UP000681722"/>
    </source>
</evidence>
<dbReference type="Proteomes" id="UP000681722">
    <property type="component" value="Unassembled WGS sequence"/>
</dbReference>
<dbReference type="AlphaFoldDB" id="A0A8S2ZYP8"/>
<comment type="caution">
    <text evidence="1">The sequence shown here is derived from an EMBL/GenBank/DDBJ whole genome shotgun (WGS) entry which is preliminary data.</text>
</comment>
<gene>
    <name evidence="1" type="ORF">SRO942_LOCUS50927</name>
</gene>
<proteinExistence type="predicted"/>
<sequence>QQQDESIEKLATKEDDVYNIARGKKLYNTMRPRLSNIHSSIQDRSIQTGSYLAANRVQKRTSVARTKFIV</sequence>
<reference evidence="1" key="1">
    <citation type="submission" date="2021-02" db="EMBL/GenBank/DDBJ databases">
        <authorList>
            <person name="Nowell W R."/>
        </authorList>
    </citation>
    <scope>NUCLEOTIDE SEQUENCE</scope>
</reference>
<organism evidence="1 2">
    <name type="scientific">Didymodactylos carnosus</name>
    <dbReference type="NCBI Taxonomy" id="1234261"/>
    <lineage>
        <taxon>Eukaryota</taxon>
        <taxon>Metazoa</taxon>
        <taxon>Spiralia</taxon>
        <taxon>Gnathifera</taxon>
        <taxon>Rotifera</taxon>
        <taxon>Eurotatoria</taxon>
        <taxon>Bdelloidea</taxon>
        <taxon>Philodinida</taxon>
        <taxon>Philodinidae</taxon>
        <taxon>Didymodactylos</taxon>
    </lineage>
</organism>